<accession>A0A1E5XXK4</accession>
<gene>
    <name evidence="2" type="ORF">VW23_007430</name>
</gene>
<dbReference type="CDD" id="cd00293">
    <property type="entry name" value="USP-like"/>
    <property type="match status" value="1"/>
</dbReference>
<sequence length="158" mass="16968">MSEYKRKFLVVIDESKEADRAITFAANRVKRTGGTVVLLSVIDSQDFTQFLGVEEVMRAEAREEAERLLDTKRARIGQIGEGIRTETVIREGDLVSEIERLVAEDAGIAILVIAAAGGKEGPGPLVSSFATRAGQAALPVIVTIIPGTMTDEQIVAVT</sequence>
<dbReference type="OrthoDB" id="9813682at2"/>
<feature type="domain" description="UspA" evidence="1">
    <location>
        <begin position="6"/>
        <end position="132"/>
    </location>
</feature>
<proteinExistence type="predicted"/>
<dbReference type="Gene3D" id="3.40.50.620">
    <property type="entry name" value="HUPs"/>
    <property type="match status" value="1"/>
</dbReference>
<organism evidence="2 3">
    <name type="scientific">Devosia insulae DS-56</name>
    <dbReference type="NCBI Taxonomy" id="1116389"/>
    <lineage>
        <taxon>Bacteria</taxon>
        <taxon>Pseudomonadati</taxon>
        <taxon>Pseudomonadota</taxon>
        <taxon>Alphaproteobacteria</taxon>
        <taxon>Hyphomicrobiales</taxon>
        <taxon>Devosiaceae</taxon>
        <taxon>Devosia</taxon>
    </lineage>
</organism>
<dbReference type="Pfam" id="PF00582">
    <property type="entry name" value="Usp"/>
    <property type="match status" value="1"/>
</dbReference>
<evidence type="ECO:0000259" key="1">
    <source>
        <dbReference type="Pfam" id="PF00582"/>
    </source>
</evidence>
<dbReference type="EMBL" id="LAJE02000004">
    <property type="protein sequence ID" value="OEO33286.1"/>
    <property type="molecule type" value="Genomic_DNA"/>
</dbReference>
<dbReference type="Proteomes" id="UP000095463">
    <property type="component" value="Unassembled WGS sequence"/>
</dbReference>
<dbReference type="RefSeq" id="WP_069907595.1">
    <property type="nucleotide sequence ID" value="NZ_LAJE02000004.1"/>
</dbReference>
<name>A0A1E5XXK4_9HYPH</name>
<evidence type="ECO:0000313" key="3">
    <source>
        <dbReference type="Proteomes" id="UP000095463"/>
    </source>
</evidence>
<evidence type="ECO:0000313" key="2">
    <source>
        <dbReference type="EMBL" id="OEO33286.1"/>
    </source>
</evidence>
<dbReference type="InterPro" id="IPR006016">
    <property type="entry name" value="UspA"/>
</dbReference>
<dbReference type="SUPFAM" id="SSF52402">
    <property type="entry name" value="Adenine nucleotide alpha hydrolases-like"/>
    <property type="match status" value="1"/>
</dbReference>
<comment type="caution">
    <text evidence="2">The sequence shown here is derived from an EMBL/GenBank/DDBJ whole genome shotgun (WGS) entry which is preliminary data.</text>
</comment>
<protein>
    <recommendedName>
        <fullName evidence="1">UspA domain-containing protein</fullName>
    </recommendedName>
</protein>
<reference evidence="2 3" key="1">
    <citation type="journal article" date="2015" name="Genome Announc.">
        <title>Genome Assemblies of Three Soil-Associated Devosia species: D. insulae, D. limi, and D. soli.</title>
        <authorList>
            <person name="Hassan Y.I."/>
            <person name="Lepp D."/>
            <person name="Zhou T."/>
        </authorList>
    </citation>
    <scope>NUCLEOTIDE SEQUENCE [LARGE SCALE GENOMIC DNA]</scope>
    <source>
        <strain evidence="2 3">DS-56</strain>
    </source>
</reference>
<dbReference type="AlphaFoldDB" id="A0A1E5XXK4"/>
<dbReference type="InterPro" id="IPR014729">
    <property type="entry name" value="Rossmann-like_a/b/a_fold"/>
</dbReference>
<keyword evidence="3" id="KW-1185">Reference proteome</keyword>